<comment type="caution">
    <text evidence="1">The sequence shown here is derived from an EMBL/GenBank/DDBJ whole genome shotgun (WGS) entry which is preliminary data.</text>
</comment>
<sequence>MRERGSSSITTATSTADSNPFIAATKSPTTTPLLRQRFCGSDAIEDAGVTKDADRPMMLESNCSTDDGAVGNSLSLSLLFSSLLFPRYIVSLATPSPSLVQRLRFLVSYTFSPSSITTPHST</sequence>
<reference evidence="2" key="1">
    <citation type="journal article" date="2020" name="Nat. Commun.">
        <title>Genome assembly of wild tea tree DASZ reveals pedigree and selection history of tea varieties.</title>
        <authorList>
            <person name="Zhang W."/>
            <person name="Zhang Y."/>
            <person name="Qiu H."/>
            <person name="Guo Y."/>
            <person name="Wan H."/>
            <person name="Zhang X."/>
            <person name="Scossa F."/>
            <person name="Alseekh S."/>
            <person name="Zhang Q."/>
            <person name="Wang P."/>
            <person name="Xu L."/>
            <person name="Schmidt M.H."/>
            <person name="Jia X."/>
            <person name="Li D."/>
            <person name="Zhu A."/>
            <person name="Guo F."/>
            <person name="Chen W."/>
            <person name="Ni D."/>
            <person name="Usadel B."/>
            <person name="Fernie A.R."/>
            <person name="Wen W."/>
        </authorList>
    </citation>
    <scope>NUCLEOTIDE SEQUENCE [LARGE SCALE GENOMIC DNA]</scope>
    <source>
        <strain evidence="2">cv. G240</strain>
    </source>
</reference>
<proteinExistence type="predicted"/>
<dbReference type="Proteomes" id="UP000593564">
    <property type="component" value="Unassembled WGS sequence"/>
</dbReference>
<organism evidence="1 2">
    <name type="scientific">Camellia sinensis</name>
    <name type="common">Tea plant</name>
    <name type="synonym">Thea sinensis</name>
    <dbReference type="NCBI Taxonomy" id="4442"/>
    <lineage>
        <taxon>Eukaryota</taxon>
        <taxon>Viridiplantae</taxon>
        <taxon>Streptophyta</taxon>
        <taxon>Embryophyta</taxon>
        <taxon>Tracheophyta</taxon>
        <taxon>Spermatophyta</taxon>
        <taxon>Magnoliopsida</taxon>
        <taxon>eudicotyledons</taxon>
        <taxon>Gunneridae</taxon>
        <taxon>Pentapetalae</taxon>
        <taxon>asterids</taxon>
        <taxon>Ericales</taxon>
        <taxon>Theaceae</taxon>
        <taxon>Camellia</taxon>
    </lineage>
</organism>
<dbReference type="AlphaFoldDB" id="A0A7J7GVZ7"/>
<evidence type="ECO:0000313" key="2">
    <source>
        <dbReference type="Proteomes" id="UP000593564"/>
    </source>
</evidence>
<protein>
    <submittedName>
        <fullName evidence="1">Uncharacterized protein</fullName>
    </submittedName>
</protein>
<keyword evidence="2" id="KW-1185">Reference proteome</keyword>
<accession>A0A7J7GVZ7</accession>
<gene>
    <name evidence="1" type="ORF">HYC85_018704</name>
</gene>
<evidence type="ECO:0000313" key="1">
    <source>
        <dbReference type="EMBL" id="KAF5944627.1"/>
    </source>
</evidence>
<dbReference type="EMBL" id="JACBKZ010000008">
    <property type="protein sequence ID" value="KAF5944627.1"/>
    <property type="molecule type" value="Genomic_DNA"/>
</dbReference>
<name>A0A7J7GVZ7_CAMSI</name>
<reference evidence="1 2" key="2">
    <citation type="submission" date="2020-07" db="EMBL/GenBank/DDBJ databases">
        <title>Genome assembly of wild tea tree DASZ reveals pedigree and selection history of tea varieties.</title>
        <authorList>
            <person name="Zhang W."/>
        </authorList>
    </citation>
    <scope>NUCLEOTIDE SEQUENCE [LARGE SCALE GENOMIC DNA]</scope>
    <source>
        <strain evidence="2">cv. G240</strain>
        <tissue evidence="1">Leaf</tissue>
    </source>
</reference>